<sequence>MLETFAGSLDNDGSGIGRRERYFRNVSGGHFYPPAAGFIVCKSCPWPPNISRGLCRGTAKLRAPRGPERSKSLVSQFRSVSHFLSSE</sequence>
<reference evidence="1" key="1">
    <citation type="submission" date="2022-03" db="EMBL/GenBank/DDBJ databases">
        <authorList>
            <person name="Martin H S."/>
        </authorList>
    </citation>
    <scope>NUCLEOTIDE SEQUENCE</scope>
</reference>
<protein>
    <submittedName>
        <fullName evidence="1">Uncharacterized protein</fullName>
    </submittedName>
</protein>
<evidence type="ECO:0000313" key="2">
    <source>
        <dbReference type="Proteomes" id="UP000837857"/>
    </source>
</evidence>
<organism evidence="1 2">
    <name type="scientific">Iphiclides podalirius</name>
    <name type="common">scarce swallowtail</name>
    <dbReference type="NCBI Taxonomy" id="110791"/>
    <lineage>
        <taxon>Eukaryota</taxon>
        <taxon>Metazoa</taxon>
        <taxon>Ecdysozoa</taxon>
        <taxon>Arthropoda</taxon>
        <taxon>Hexapoda</taxon>
        <taxon>Insecta</taxon>
        <taxon>Pterygota</taxon>
        <taxon>Neoptera</taxon>
        <taxon>Endopterygota</taxon>
        <taxon>Lepidoptera</taxon>
        <taxon>Glossata</taxon>
        <taxon>Ditrysia</taxon>
        <taxon>Papilionoidea</taxon>
        <taxon>Papilionidae</taxon>
        <taxon>Papilioninae</taxon>
        <taxon>Iphiclides</taxon>
    </lineage>
</organism>
<feature type="non-terminal residue" evidence="1">
    <location>
        <position position="87"/>
    </location>
</feature>
<accession>A0ABN8HWY8</accession>
<proteinExistence type="predicted"/>
<name>A0ABN8HWY8_9NEOP</name>
<keyword evidence="2" id="KW-1185">Reference proteome</keyword>
<dbReference type="Proteomes" id="UP000837857">
    <property type="component" value="Chromosome 13"/>
</dbReference>
<evidence type="ECO:0000313" key="1">
    <source>
        <dbReference type="EMBL" id="CAH2041464.1"/>
    </source>
</evidence>
<gene>
    <name evidence="1" type="ORF">IPOD504_LOCUS3181</name>
</gene>
<dbReference type="EMBL" id="OW152825">
    <property type="protein sequence ID" value="CAH2041464.1"/>
    <property type="molecule type" value="Genomic_DNA"/>
</dbReference>